<evidence type="ECO:0000256" key="1">
    <source>
        <dbReference type="SAM" id="Phobius"/>
    </source>
</evidence>
<dbReference type="Proteomes" id="UP001234178">
    <property type="component" value="Unassembled WGS sequence"/>
</dbReference>
<accession>A0ABQ9ZW75</accession>
<keyword evidence="3" id="KW-1185">Reference proteome</keyword>
<keyword evidence="1" id="KW-1133">Transmembrane helix</keyword>
<organism evidence="2 3">
    <name type="scientific">Daphnia magna</name>
    <dbReference type="NCBI Taxonomy" id="35525"/>
    <lineage>
        <taxon>Eukaryota</taxon>
        <taxon>Metazoa</taxon>
        <taxon>Ecdysozoa</taxon>
        <taxon>Arthropoda</taxon>
        <taxon>Crustacea</taxon>
        <taxon>Branchiopoda</taxon>
        <taxon>Diplostraca</taxon>
        <taxon>Cladocera</taxon>
        <taxon>Anomopoda</taxon>
        <taxon>Daphniidae</taxon>
        <taxon>Daphnia</taxon>
    </lineage>
</organism>
<dbReference type="EMBL" id="JAOYFB010000005">
    <property type="protein sequence ID" value="KAK4017164.1"/>
    <property type="molecule type" value="Genomic_DNA"/>
</dbReference>
<evidence type="ECO:0000313" key="3">
    <source>
        <dbReference type="Proteomes" id="UP001234178"/>
    </source>
</evidence>
<gene>
    <name evidence="2" type="ORF">OUZ56_032115</name>
</gene>
<feature type="transmembrane region" description="Helical" evidence="1">
    <location>
        <begin position="6"/>
        <end position="23"/>
    </location>
</feature>
<sequence length="77" mass="8850">MTLWPVVVVIWAFLNLSIFLPQFRGRPYIVAGEKGHWLSLRKDEFFRSLDNAATVVKKLSGEARSKKDTQMRSPEGE</sequence>
<protein>
    <submittedName>
        <fullName evidence="2">Uncharacterized protein</fullName>
    </submittedName>
</protein>
<name>A0ABQ9ZW75_9CRUS</name>
<proteinExistence type="predicted"/>
<keyword evidence="1" id="KW-0472">Membrane</keyword>
<reference evidence="2 3" key="1">
    <citation type="journal article" date="2023" name="Nucleic Acids Res.">
        <title>The hologenome of Daphnia magna reveals possible DNA methylation and microbiome-mediated evolution of the host genome.</title>
        <authorList>
            <person name="Chaturvedi A."/>
            <person name="Li X."/>
            <person name="Dhandapani V."/>
            <person name="Marshall H."/>
            <person name="Kissane S."/>
            <person name="Cuenca-Cambronero M."/>
            <person name="Asole G."/>
            <person name="Calvet F."/>
            <person name="Ruiz-Romero M."/>
            <person name="Marangio P."/>
            <person name="Guigo R."/>
            <person name="Rago D."/>
            <person name="Mirbahai L."/>
            <person name="Eastwood N."/>
            <person name="Colbourne J.K."/>
            <person name="Zhou J."/>
            <person name="Mallon E."/>
            <person name="Orsini L."/>
        </authorList>
    </citation>
    <scope>NUCLEOTIDE SEQUENCE [LARGE SCALE GENOMIC DNA]</scope>
    <source>
        <strain evidence="2">LRV0_1</strain>
    </source>
</reference>
<comment type="caution">
    <text evidence="2">The sequence shown here is derived from an EMBL/GenBank/DDBJ whole genome shotgun (WGS) entry which is preliminary data.</text>
</comment>
<keyword evidence="1" id="KW-0812">Transmembrane</keyword>
<evidence type="ECO:0000313" key="2">
    <source>
        <dbReference type="EMBL" id="KAK4017164.1"/>
    </source>
</evidence>